<dbReference type="HOGENOM" id="CLU_111238_0_0_1"/>
<dbReference type="AlphaFoldDB" id="A0A0C9ZL84"/>
<protein>
    <submittedName>
        <fullName evidence="1">Uncharacterized protein</fullName>
    </submittedName>
</protein>
<feature type="non-terminal residue" evidence="1">
    <location>
        <position position="183"/>
    </location>
</feature>
<gene>
    <name evidence="1" type="ORF">PISMIDRAFT_87992</name>
</gene>
<dbReference type="EMBL" id="KN833687">
    <property type="protein sequence ID" value="KIK30161.1"/>
    <property type="molecule type" value="Genomic_DNA"/>
</dbReference>
<dbReference type="OrthoDB" id="2676358at2759"/>
<evidence type="ECO:0000313" key="1">
    <source>
        <dbReference type="EMBL" id="KIK30161.1"/>
    </source>
</evidence>
<reference evidence="1 2" key="1">
    <citation type="submission" date="2014-04" db="EMBL/GenBank/DDBJ databases">
        <authorList>
            <consortium name="DOE Joint Genome Institute"/>
            <person name="Kuo A."/>
            <person name="Kohler A."/>
            <person name="Costa M.D."/>
            <person name="Nagy L.G."/>
            <person name="Floudas D."/>
            <person name="Copeland A."/>
            <person name="Barry K.W."/>
            <person name="Cichocki N."/>
            <person name="Veneault-Fourrey C."/>
            <person name="LaButti K."/>
            <person name="Lindquist E.A."/>
            <person name="Lipzen A."/>
            <person name="Lundell T."/>
            <person name="Morin E."/>
            <person name="Murat C."/>
            <person name="Sun H."/>
            <person name="Tunlid A."/>
            <person name="Henrissat B."/>
            <person name="Grigoriev I.V."/>
            <person name="Hibbett D.S."/>
            <person name="Martin F."/>
            <person name="Nordberg H.P."/>
            <person name="Cantor M.N."/>
            <person name="Hua S.X."/>
        </authorList>
    </citation>
    <scope>NUCLEOTIDE SEQUENCE [LARGE SCALE GENOMIC DNA]</scope>
    <source>
        <strain evidence="1 2">441</strain>
    </source>
</reference>
<reference evidence="2" key="2">
    <citation type="submission" date="2015-01" db="EMBL/GenBank/DDBJ databases">
        <title>Evolutionary Origins and Diversification of the Mycorrhizal Mutualists.</title>
        <authorList>
            <consortium name="DOE Joint Genome Institute"/>
            <consortium name="Mycorrhizal Genomics Consortium"/>
            <person name="Kohler A."/>
            <person name="Kuo A."/>
            <person name="Nagy L.G."/>
            <person name="Floudas D."/>
            <person name="Copeland A."/>
            <person name="Barry K.W."/>
            <person name="Cichocki N."/>
            <person name="Veneault-Fourrey C."/>
            <person name="LaButti K."/>
            <person name="Lindquist E.A."/>
            <person name="Lipzen A."/>
            <person name="Lundell T."/>
            <person name="Morin E."/>
            <person name="Murat C."/>
            <person name="Riley R."/>
            <person name="Ohm R."/>
            <person name="Sun H."/>
            <person name="Tunlid A."/>
            <person name="Henrissat B."/>
            <person name="Grigoriev I.V."/>
            <person name="Hibbett D.S."/>
            <person name="Martin F."/>
        </authorList>
    </citation>
    <scope>NUCLEOTIDE SEQUENCE [LARGE SCALE GENOMIC DNA]</scope>
    <source>
        <strain evidence="2">441</strain>
    </source>
</reference>
<organism evidence="1 2">
    <name type="scientific">Pisolithus microcarpus 441</name>
    <dbReference type="NCBI Taxonomy" id="765257"/>
    <lineage>
        <taxon>Eukaryota</taxon>
        <taxon>Fungi</taxon>
        <taxon>Dikarya</taxon>
        <taxon>Basidiomycota</taxon>
        <taxon>Agaricomycotina</taxon>
        <taxon>Agaricomycetes</taxon>
        <taxon>Agaricomycetidae</taxon>
        <taxon>Boletales</taxon>
        <taxon>Sclerodermatineae</taxon>
        <taxon>Pisolithaceae</taxon>
        <taxon>Pisolithus</taxon>
    </lineage>
</organism>
<keyword evidence="2" id="KW-1185">Reference proteome</keyword>
<dbReference type="Proteomes" id="UP000054018">
    <property type="component" value="Unassembled WGS sequence"/>
</dbReference>
<name>A0A0C9ZL84_9AGAM</name>
<proteinExistence type="predicted"/>
<evidence type="ECO:0000313" key="2">
    <source>
        <dbReference type="Proteomes" id="UP000054018"/>
    </source>
</evidence>
<sequence length="183" mass="20013">MSEVNSDPTWKIAPISSPSLRWGAVRNGQSHTCSHCGILLLTGEKSGFCCGAGGSRLSDVPALPPLPPQLEVLAQHPQISSLSRVLNLIFSFASLETTHPFPDDNVLPGFLAIQGRVYHRVRPSHSNSAIRWLLYDGFMENIPHAQWASVLPDGWISAVRDALRAVNPFVTALLHLRSLAVEY</sequence>
<accession>A0A0C9ZL84</accession>
<dbReference type="STRING" id="765257.A0A0C9ZL84"/>